<dbReference type="InterPro" id="IPR016773">
    <property type="entry name" value="Fe3_uptake_reg_CjrA_prd"/>
</dbReference>
<name>A0A837GCM2_9VIBR</name>
<dbReference type="InterPro" id="IPR007314">
    <property type="entry name" value="Cofac_haem-bd_dom"/>
</dbReference>
<sequence>MRKLLTISLACLTLSACSTAPHQEITSFYDYQLFTPHATTVALTSLPEDIQKADIILVGEWHTHSGVHRFQTDLVKALISQGHNVAVSMEQFSRDSQDIVNQYLSGEIGEQTLIKNASAWPNYESDYRALVELAKANQLDVIAANAPKPIVRCIGRQGVGYLDKLPPEQRANVAEQVNVASSSYKDKFMASMHHGKPEQTEKQFAAQVTWDETMAESMTRYLEQNPSKQIVHIAGKFHIEDGLGTKASILSRNPDLRVVVITPTGDVISESDDYQLEVLAPPVRYVQMENRMKAYHSLTKRNEDLSCL</sequence>
<accession>A0A837GCM2</accession>
<dbReference type="CDD" id="cd14727">
    <property type="entry name" value="ChanN-like"/>
    <property type="match status" value="1"/>
</dbReference>
<dbReference type="Pfam" id="PF04187">
    <property type="entry name" value="Cofac_haem_bdg"/>
    <property type="match status" value="1"/>
</dbReference>
<dbReference type="RefSeq" id="WP_045984965.1">
    <property type="nucleotide sequence ID" value="NZ_CP063051.1"/>
</dbReference>
<gene>
    <name evidence="1" type="ORF">TW71_03445</name>
</gene>
<dbReference type="SUPFAM" id="SSF159501">
    <property type="entry name" value="EreA/ChaN-like"/>
    <property type="match status" value="1"/>
</dbReference>
<dbReference type="AlphaFoldDB" id="A0A837GCM2"/>
<reference evidence="1" key="1">
    <citation type="journal article" date="2015" name="BMC Genomics">
        <title>Genome mining reveals unlocked bioactive potential of marine Gram-negative bacteria.</title>
        <authorList>
            <person name="Machado H."/>
            <person name="Sonnenschein E.C."/>
            <person name="Melchiorsen J."/>
            <person name="Gram L."/>
        </authorList>
    </citation>
    <scope>NUCLEOTIDE SEQUENCE</scope>
    <source>
        <strain evidence="1">S2052</strain>
    </source>
</reference>
<proteinExistence type="predicted"/>
<comment type="caution">
    <text evidence="1">The sequence shown here is derived from an EMBL/GenBank/DDBJ whole genome shotgun (WGS) entry which is preliminary data.</text>
</comment>
<evidence type="ECO:0000313" key="1">
    <source>
        <dbReference type="EMBL" id="KJY78092.1"/>
    </source>
</evidence>
<organism evidence="1">
    <name type="scientific">Vibrio coralliilyticus</name>
    <dbReference type="NCBI Taxonomy" id="190893"/>
    <lineage>
        <taxon>Bacteria</taxon>
        <taxon>Pseudomonadati</taxon>
        <taxon>Pseudomonadota</taxon>
        <taxon>Gammaproteobacteria</taxon>
        <taxon>Vibrionales</taxon>
        <taxon>Vibrionaceae</taxon>
        <taxon>Vibrio</taxon>
    </lineage>
</organism>
<dbReference type="Gene3D" id="3.40.50.11550">
    <property type="match status" value="1"/>
</dbReference>
<dbReference type="PIRSF" id="PIRSF020419">
    <property type="entry name" value="Fe_uptake_reg_CjrA_prd"/>
    <property type="match status" value="1"/>
</dbReference>
<dbReference type="PROSITE" id="PS51257">
    <property type="entry name" value="PROKAR_LIPOPROTEIN"/>
    <property type="match status" value="1"/>
</dbReference>
<dbReference type="EMBL" id="JXXR01000001">
    <property type="protein sequence ID" value="KJY78092.1"/>
    <property type="molecule type" value="Genomic_DNA"/>
</dbReference>
<protein>
    <submittedName>
        <fullName evidence="1">Uncharacterized protein</fullName>
    </submittedName>
</protein>